<protein>
    <submittedName>
        <fullName evidence="1">Uncharacterized protein</fullName>
    </submittedName>
</protein>
<sequence>MIDIESKVYTPIAEQLREKYPGIDVAGEYINAPPKFPHASIVEQDNYTAANRLDSSESERYSVLMYEVNVYSNKTGGKKSECRSIMADIDRMMYARNFTRISMSPVPNMENASIYRLVARYRAETDGATIFRR</sequence>
<reference evidence="1" key="1">
    <citation type="journal article" date="2021" name="Proc. Natl. Acad. Sci. U.S.A.">
        <title>A Catalog of Tens of Thousands of Viruses from Human Metagenomes Reveals Hidden Associations with Chronic Diseases.</title>
        <authorList>
            <person name="Tisza M.J."/>
            <person name="Buck C.B."/>
        </authorList>
    </citation>
    <scope>NUCLEOTIDE SEQUENCE</scope>
    <source>
        <strain evidence="1">Ctcqm2</strain>
    </source>
</reference>
<dbReference type="EMBL" id="BK032673">
    <property type="protein sequence ID" value="DAF54184.1"/>
    <property type="molecule type" value="Genomic_DNA"/>
</dbReference>
<proteinExistence type="predicted"/>
<evidence type="ECO:0000313" key="1">
    <source>
        <dbReference type="EMBL" id="DAF54184.1"/>
    </source>
</evidence>
<organism evidence="1">
    <name type="scientific">Phage sp. ctcqm2</name>
    <dbReference type="NCBI Taxonomy" id="2828007"/>
    <lineage>
        <taxon>Viruses</taxon>
    </lineage>
</organism>
<accession>A0A8S5STA7</accession>
<name>A0A8S5STA7_9VIRU</name>